<dbReference type="InterPro" id="IPR003439">
    <property type="entry name" value="ABC_transporter-like_ATP-bd"/>
</dbReference>
<dbReference type="InterPro" id="IPR013563">
    <property type="entry name" value="Oligopep_ABC_C"/>
</dbReference>
<evidence type="ECO:0000256" key="3">
    <source>
        <dbReference type="ARBA" id="ARBA00022741"/>
    </source>
</evidence>
<comment type="caution">
    <text evidence="6">The sequence shown here is derived from an EMBL/GenBank/DDBJ whole genome shotgun (WGS) entry which is preliminary data.</text>
</comment>
<evidence type="ECO:0000259" key="5">
    <source>
        <dbReference type="PROSITE" id="PS50893"/>
    </source>
</evidence>
<dbReference type="NCBIfam" id="NF007739">
    <property type="entry name" value="PRK10419.1"/>
    <property type="match status" value="2"/>
</dbReference>
<dbReference type="PANTHER" id="PTHR43776:SF7">
    <property type="entry name" value="D,D-DIPEPTIDE TRANSPORT ATP-BINDING PROTEIN DDPF-RELATED"/>
    <property type="match status" value="1"/>
</dbReference>
<feature type="domain" description="ABC transporter" evidence="5">
    <location>
        <begin position="343"/>
        <end position="582"/>
    </location>
</feature>
<dbReference type="NCBIfam" id="NF008453">
    <property type="entry name" value="PRK11308.1"/>
    <property type="match status" value="2"/>
</dbReference>
<dbReference type="Gene3D" id="3.40.50.300">
    <property type="entry name" value="P-loop containing nucleotide triphosphate hydrolases"/>
    <property type="match status" value="2"/>
</dbReference>
<gene>
    <name evidence="6" type="ORF">GCM10022254_31430</name>
</gene>
<evidence type="ECO:0000256" key="4">
    <source>
        <dbReference type="ARBA" id="ARBA00022840"/>
    </source>
</evidence>
<dbReference type="PANTHER" id="PTHR43776">
    <property type="entry name" value="TRANSPORT ATP-BINDING PROTEIN"/>
    <property type="match status" value="1"/>
</dbReference>
<evidence type="ECO:0000313" key="6">
    <source>
        <dbReference type="EMBL" id="GAA4232186.1"/>
    </source>
</evidence>
<keyword evidence="3" id="KW-0547">Nucleotide-binding</keyword>
<keyword evidence="4 6" id="KW-0067">ATP-binding</keyword>
<dbReference type="Proteomes" id="UP001501710">
    <property type="component" value="Unassembled WGS sequence"/>
</dbReference>
<dbReference type="GO" id="GO:0005524">
    <property type="term" value="F:ATP binding"/>
    <property type="evidence" value="ECO:0007669"/>
    <property type="project" value="UniProtKB-KW"/>
</dbReference>
<dbReference type="InterPro" id="IPR050319">
    <property type="entry name" value="ABC_transp_ATP-bind"/>
</dbReference>
<protein>
    <submittedName>
        <fullName evidence="6">ABC transporter ATP-binding protein</fullName>
    </submittedName>
</protein>
<dbReference type="PROSITE" id="PS50893">
    <property type="entry name" value="ABC_TRANSPORTER_2"/>
    <property type="match status" value="2"/>
</dbReference>
<organism evidence="6 7">
    <name type="scientific">Actinomadura meridiana</name>
    <dbReference type="NCBI Taxonomy" id="559626"/>
    <lineage>
        <taxon>Bacteria</taxon>
        <taxon>Bacillati</taxon>
        <taxon>Actinomycetota</taxon>
        <taxon>Actinomycetes</taxon>
        <taxon>Streptosporangiales</taxon>
        <taxon>Thermomonosporaceae</taxon>
        <taxon>Actinomadura</taxon>
    </lineage>
</organism>
<dbReference type="Pfam" id="PF00005">
    <property type="entry name" value="ABC_tran"/>
    <property type="match status" value="2"/>
</dbReference>
<dbReference type="PROSITE" id="PS00211">
    <property type="entry name" value="ABC_TRANSPORTER_1"/>
    <property type="match status" value="2"/>
</dbReference>
<dbReference type="Pfam" id="PF08352">
    <property type="entry name" value="oligo_HPY"/>
    <property type="match status" value="2"/>
</dbReference>
<evidence type="ECO:0000313" key="7">
    <source>
        <dbReference type="Proteomes" id="UP001501710"/>
    </source>
</evidence>
<dbReference type="SMART" id="SM00382">
    <property type="entry name" value="AAA"/>
    <property type="match status" value="2"/>
</dbReference>
<keyword evidence="2" id="KW-0813">Transport</keyword>
<comment type="similarity">
    <text evidence="1">Belongs to the ABC transporter superfamily.</text>
</comment>
<dbReference type="InterPro" id="IPR027417">
    <property type="entry name" value="P-loop_NTPase"/>
</dbReference>
<dbReference type="EMBL" id="BAABAS010000006">
    <property type="protein sequence ID" value="GAA4232186.1"/>
    <property type="molecule type" value="Genomic_DNA"/>
</dbReference>
<evidence type="ECO:0000256" key="1">
    <source>
        <dbReference type="ARBA" id="ARBA00005417"/>
    </source>
</evidence>
<evidence type="ECO:0000256" key="2">
    <source>
        <dbReference type="ARBA" id="ARBA00022448"/>
    </source>
</evidence>
<dbReference type="SUPFAM" id="SSF52540">
    <property type="entry name" value="P-loop containing nucleoside triphosphate hydrolases"/>
    <property type="match status" value="2"/>
</dbReference>
<name>A0ABP8C2S0_9ACTN</name>
<dbReference type="CDD" id="cd03257">
    <property type="entry name" value="ABC_NikE_OppD_transporters"/>
    <property type="match status" value="2"/>
</dbReference>
<dbReference type="NCBIfam" id="TIGR01727">
    <property type="entry name" value="oligo_HPY"/>
    <property type="match status" value="1"/>
</dbReference>
<accession>A0ABP8C2S0</accession>
<feature type="domain" description="ABC transporter" evidence="5">
    <location>
        <begin position="4"/>
        <end position="253"/>
    </location>
</feature>
<dbReference type="InterPro" id="IPR003593">
    <property type="entry name" value="AAA+_ATPase"/>
</dbReference>
<dbReference type="RefSeq" id="WP_344896631.1">
    <property type="nucleotide sequence ID" value="NZ_BAABAS010000006.1"/>
</dbReference>
<reference evidence="7" key="1">
    <citation type="journal article" date="2019" name="Int. J. Syst. Evol. Microbiol.">
        <title>The Global Catalogue of Microorganisms (GCM) 10K type strain sequencing project: providing services to taxonomists for standard genome sequencing and annotation.</title>
        <authorList>
            <consortium name="The Broad Institute Genomics Platform"/>
            <consortium name="The Broad Institute Genome Sequencing Center for Infectious Disease"/>
            <person name="Wu L."/>
            <person name="Ma J."/>
        </authorList>
    </citation>
    <scope>NUCLEOTIDE SEQUENCE [LARGE SCALE GENOMIC DNA]</scope>
    <source>
        <strain evidence="7">JCM 17440</strain>
    </source>
</reference>
<sequence length="606" mass="65595">MTAVTVTGLRIDLEGRGVDVVDCVDFQIEAGEVLGLVGESGSGKTTVGLALLGDARRGARIVGGTVLIDGRDVASLSQDKLTALRGSTVAYVPQDPSMALNPALRLGKQLNELFEFHESDVPADKRDERIRTTLREVGLDSDEAFLARFPHQLSGGQQQRVALALAFLLRPRVIVLDEPTTGLDVTTQARVLQTVRELCAEHRVAALYVTHDMAVVADLAHRIMVMYAGRVVETGSGAEIFGRAVHPYTRALLAAVPVVSERRRLAAIPGDTPAPGRRPGGCMFHPRCSEAVAECATTVPEPIEVDDEHRVLCIRADDLASGKAPAPTRLSDTRTVNQADVLLKVSNLDAFHGGRQILHDVSLDLARGECLALVGESGCGKTTLARSIIGLHRQHNGGITFRDAAMATRARDRPLDQRRAVQYIFQSPYNSLNPRRSIGETLREPLSVLFSMPSAKARATVAETLERVSLSASMASAYPNELSGGERQRVAIARALVCRPEVLICDEITSALDVSVQASIVRLLRELQDEEGLALLFVTHNLALVRTIADRVIAMREGRLVETGQVDDVLDRPTDPFTRKLIAATPEFGAVPDSVLAEQRSQEDRT</sequence>
<proteinExistence type="inferred from homology"/>
<keyword evidence="7" id="KW-1185">Reference proteome</keyword>
<dbReference type="InterPro" id="IPR017871">
    <property type="entry name" value="ABC_transporter-like_CS"/>
</dbReference>